<reference evidence="2" key="1">
    <citation type="submission" date="2021-03" db="EMBL/GenBank/DDBJ databases">
        <title>Draft genome sequence of rust myrtle Austropuccinia psidii MF-1, a brazilian biotype.</title>
        <authorList>
            <person name="Quecine M.C."/>
            <person name="Pachon D.M.R."/>
            <person name="Bonatelli M.L."/>
            <person name="Correr F.H."/>
            <person name="Franceschini L.M."/>
            <person name="Leite T.F."/>
            <person name="Margarido G.R.A."/>
            <person name="Almeida C.A."/>
            <person name="Ferrarezi J.A."/>
            <person name="Labate C.A."/>
        </authorList>
    </citation>
    <scope>NUCLEOTIDE SEQUENCE</scope>
    <source>
        <strain evidence="2">MF-1</strain>
    </source>
</reference>
<evidence type="ECO:0000256" key="1">
    <source>
        <dbReference type="SAM" id="MobiDB-lite"/>
    </source>
</evidence>
<sequence>MVVFSPHAYGNYFPEDVREFASSSNWLEEHGYPGSSQYATTPSDIYYTSNGDPITTIAHPIHSHQHGIYPSEEVSDQNQDAGLGNLFHFDMKRYGQMSRVSQASHADLNQAREHGMQPGNYGEQHRISGAHQGGLENKDRLAPISQERQIRYESPVYHNRIAEEHRIGYTNHKTTEYNQYANKFTSEPLRIGYGYHAPKVDSQSSHRYPQEPFRLEFRNPREIPDVDLSRRYAQEPRRLENAGEFDGQSSNGARRTQNAQPEGRAYVASSIPSLSFHKTTEETRAGPTRSLEGTKDIAGHTDNPDPLESKGFWSADGSSRNENKVGELSRTGSHATNYQLPIDKTSKDHMQDKLNRISKLLQTEIFSPTDQRQAIGRVGECFTTLNDVHGHLNKYYEELEKLAGRKNVIASKTSALSRLTSLQKLTSFNSKRSLSVLITQLKNSLVRLESVVFKEPSMSSRLHLSAIIFLMIDFLSESKLIESSQRREILSQRLFESISAEVNLRFTVLSNSLWAQGARTVSVIHYTDSLIDENLRNFFSGLETKYVLATYVQVLRKAAIVRSYDSVTRGEISSHIHTVATKWTAEEFLKFCEDRQAPGVFNTNSLKELVHLCRNALLGLPGTNVNLHYGQFLTNFQLLNFLVKLDDAGYEVISSQWKPQILAELSLLDKVLLIHYIKHFRHPGDSLSPPFENELQRLSNLYQTVSSYRAQLSFKSNTCAAMLISHVENFLNSAKYTR</sequence>
<gene>
    <name evidence="2" type="ORF">O181_038922</name>
</gene>
<proteinExistence type="predicted"/>
<evidence type="ECO:0000313" key="2">
    <source>
        <dbReference type="EMBL" id="MBW0499207.1"/>
    </source>
</evidence>
<feature type="compositionally biased region" description="Polar residues" evidence="1">
    <location>
        <begin position="330"/>
        <end position="339"/>
    </location>
</feature>
<dbReference type="Proteomes" id="UP000765509">
    <property type="component" value="Unassembled WGS sequence"/>
</dbReference>
<organism evidence="2 3">
    <name type="scientific">Austropuccinia psidii MF-1</name>
    <dbReference type="NCBI Taxonomy" id="1389203"/>
    <lineage>
        <taxon>Eukaryota</taxon>
        <taxon>Fungi</taxon>
        <taxon>Dikarya</taxon>
        <taxon>Basidiomycota</taxon>
        <taxon>Pucciniomycotina</taxon>
        <taxon>Pucciniomycetes</taxon>
        <taxon>Pucciniales</taxon>
        <taxon>Sphaerophragmiaceae</taxon>
        <taxon>Austropuccinia</taxon>
    </lineage>
</organism>
<comment type="caution">
    <text evidence="2">The sequence shown here is derived from an EMBL/GenBank/DDBJ whole genome shotgun (WGS) entry which is preliminary data.</text>
</comment>
<keyword evidence="3" id="KW-1185">Reference proteome</keyword>
<feature type="compositionally biased region" description="Basic and acidic residues" evidence="1">
    <location>
        <begin position="230"/>
        <end position="241"/>
    </location>
</feature>
<protein>
    <submittedName>
        <fullName evidence="2">Uncharacterized protein</fullName>
    </submittedName>
</protein>
<evidence type="ECO:0000313" key="3">
    <source>
        <dbReference type="Proteomes" id="UP000765509"/>
    </source>
</evidence>
<feature type="compositionally biased region" description="Basic and acidic residues" evidence="1">
    <location>
        <begin position="292"/>
        <end position="303"/>
    </location>
</feature>
<feature type="region of interest" description="Disordered" evidence="1">
    <location>
        <begin position="230"/>
        <end position="340"/>
    </location>
</feature>
<name>A0A9Q3DBV8_9BASI</name>
<dbReference type="EMBL" id="AVOT02015148">
    <property type="protein sequence ID" value="MBW0499207.1"/>
    <property type="molecule type" value="Genomic_DNA"/>
</dbReference>
<accession>A0A9Q3DBV8</accession>
<dbReference type="AlphaFoldDB" id="A0A9Q3DBV8"/>
<feature type="compositionally biased region" description="Polar residues" evidence="1">
    <location>
        <begin position="247"/>
        <end position="260"/>
    </location>
</feature>